<protein>
    <submittedName>
        <fullName evidence="5">Acetolactate synthase, mitochondrial</fullName>
        <ecNumber evidence="5">2.2.1.6</ecNumber>
    </submittedName>
</protein>
<dbReference type="SUPFAM" id="SSF52467">
    <property type="entry name" value="DHS-like NAD/FAD-binding domain"/>
    <property type="match status" value="1"/>
</dbReference>
<dbReference type="PANTHER" id="PTHR18968">
    <property type="entry name" value="THIAMINE PYROPHOSPHATE ENZYMES"/>
    <property type="match status" value="1"/>
</dbReference>
<dbReference type="Pfam" id="PF02775">
    <property type="entry name" value="TPP_enzyme_C"/>
    <property type="match status" value="1"/>
</dbReference>
<evidence type="ECO:0000259" key="4">
    <source>
        <dbReference type="Pfam" id="PF02775"/>
    </source>
</evidence>
<evidence type="ECO:0000256" key="2">
    <source>
        <dbReference type="ARBA" id="ARBA00007812"/>
    </source>
</evidence>
<evidence type="ECO:0000313" key="5">
    <source>
        <dbReference type="EMBL" id="KAJ4257392.1"/>
    </source>
</evidence>
<comment type="caution">
    <text evidence="5">The sequence shown here is derived from an EMBL/GenBank/DDBJ whole genome shotgun (WGS) entry which is preliminary data.</text>
</comment>
<dbReference type="InterPro" id="IPR045229">
    <property type="entry name" value="TPP_enz"/>
</dbReference>
<dbReference type="OrthoDB" id="16262at2759"/>
<dbReference type="GO" id="GO:0030976">
    <property type="term" value="F:thiamine pyrophosphate binding"/>
    <property type="evidence" value="ECO:0007669"/>
    <property type="project" value="InterPro"/>
</dbReference>
<dbReference type="CDD" id="cd07035">
    <property type="entry name" value="TPP_PYR_POX_like"/>
    <property type="match status" value="1"/>
</dbReference>
<keyword evidence="5" id="KW-0808">Transferase</keyword>
<comment type="similarity">
    <text evidence="2">Belongs to the TPP enzyme family.</text>
</comment>
<dbReference type="InterPro" id="IPR011766">
    <property type="entry name" value="TPP_enzyme_TPP-bd"/>
</dbReference>
<dbReference type="PANTHER" id="PTHR18968:SF13">
    <property type="entry name" value="ACETOLACTATE SYNTHASE CATALYTIC SUBUNIT, MITOCHONDRIAL"/>
    <property type="match status" value="1"/>
</dbReference>
<organism evidence="5 6">
    <name type="scientific">Fusarium torreyae</name>
    <dbReference type="NCBI Taxonomy" id="1237075"/>
    <lineage>
        <taxon>Eukaryota</taxon>
        <taxon>Fungi</taxon>
        <taxon>Dikarya</taxon>
        <taxon>Ascomycota</taxon>
        <taxon>Pezizomycotina</taxon>
        <taxon>Sordariomycetes</taxon>
        <taxon>Hypocreomycetidae</taxon>
        <taxon>Hypocreales</taxon>
        <taxon>Nectriaceae</taxon>
        <taxon>Fusarium</taxon>
    </lineage>
</organism>
<dbReference type="Proteomes" id="UP001152049">
    <property type="component" value="Unassembled WGS sequence"/>
</dbReference>
<dbReference type="Gene3D" id="3.40.50.970">
    <property type="match status" value="2"/>
</dbReference>
<reference evidence="5" key="1">
    <citation type="submission" date="2022-09" db="EMBL/GenBank/DDBJ databases">
        <title>Fusarium specimens isolated from Avocado Roots.</title>
        <authorList>
            <person name="Stajich J."/>
            <person name="Roper C."/>
            <person name="Heimlech-Rivalta G."/>
        </authorList>
    </citation>
    <scope>NUCLEOTIDE SEQUENCE</scope>
    <source>
        <strain evidence="5">CF00136</strain>
    </source>
</reference>
<comment type="cofactor">
    <cofactor evidence="1">
        <name>thiamine diphosphate</name>
        <dbReference type="ChEBI" id="CHEBI:58937"/>
    </cofactor>
</comment>
<dbReference type="PROSITE" id="PS00187">
    <property type="entry name" value="TPP_ENZYMES"/>
    <property type="match status" value="1"/>
</dbReference>
<evidence type="ECO:0000313" key="6">
    <source>
        <dbReference type="Proteomes" id="UP001152049"/>
    </source>
</evidence>
<dbReference type="GO" id="GO:0050660">
    <property type="term" value="F:flavin adenine dinucleotide binding"/>
    <property type="evidence" value="ECO:0007669"/>
    <property type="project" value="TreeGrafter"/>
</dbReference>
<dbReference type="GO" id="GO:0003984">
    <property type="term" value="F:acetolactate synthase activity"/>
    <property type="evidence" value="ECO:0007669"/>
    <property type="project" value="UniProtKB-EC"/>
</dbReference>
<proteinExistence type="inferred from homology"/>
<dbReference type="InterPro" id="IPR029035">
    <property type="entry name" value="DHS-like_NAD/FAD-binding_dom"/>
</dbReference>
<keyword evidence="6" id="KW-1185">Reference proteome</keyword>
<accession>A0A9W8RV81</accession>
<evidence type="ECO:0000256" key="3">
    <source>
        <dbReference type="ARBA" id="ARBA00023052"/>
    </source>
</evidence>
<gene>
    <name evidence="5" type="primary">ILV2_2</name>
    <name evidence="5" type="ORF">NW762_008512</name>
</gene>
<dbReference type="EMBL" id="JAOQAZ010000017">
    <property type="protein sequence ID" value="KAJ4257392.1"/>
    <property type="molecule type" value="Genomic_DNA"/>
</dbReference>
<dbReference type="EC" id="2.2.1.6" evidence="5"/>
<dbReference type="GO" id="GO:0005739">
    <property type="term" value="C:mitochondrion"/>
    <property type="evidence" value="ECO:0007669"/>
    <property type="project" value="TreeGrafter"/>
</dbReference>
<feature type="domain" description="Thiamine pyrophosphate enzyme TPP-binding" evidence="4">
    <location>
        <begin position="258"/>
        <end position="303"/>
    </location>
</feature>
<dbReference type="GO" id="GO:0009099">
    <property type="term" value="P:L-valine biosynthetic process"/>
    <property type="evidence" value="ECO:0007669"/>
    <property type="project" value="TreeGrafter"/>
</dbReference>
<dbReference type="AlphaFoldDB" id="A0A9W8RV81"/>
<dbReference type="GO" id="GO:0000287">
    <property type="term" value="F:magnesium ion binding"/>
    <property type="evidence" value="ECO:0007669"/>
    <property type="project" value="InterPro"/>
</dbReference>
<sequence>MSHMLATADGYARASDKPGVVLVTSGPGHQRHHTSKRPTLSISLVLAPSGTSWSSRRYPTVSRSFRECHQWPSRTVLVDFPKDVTAGVLRRAIPTETALPSLPSAASCAAMDVSRKQLKSTLKRVGDLVKKIKKPIIYSRQGIILSEGGYEILKELAEKSSIPITTILQGLGAYDKLFITLGTQFEDRIILSIAKFAPGAKATVAEGRDDIVHFDIPKNSNKVVQATEAIEGNIVTNLKELLSFVDSNSMEHRKEWFAAIGVKVARPDALVINIDGDASLNMTLTELSTATQFNIGVKVIILNREEQNRKVSKPDDDALKCLINADGHALLGVITNKKFPFLPMVPVGPGLHAFLVFDEVKDNKGLKDKKRRELMQGRTCGLHG</sequence>
<name>A0A9W8RV81_9HYPO</name>
<dbReference type="InterPro" id="IPR000399">
    <property type="entry name" value="TPP-bd_CS"/>
</dbReference>
<dbReference type="SUPFAM" id="SSF52518">
    <property type="entry name" value="Thiamin diphosphate-binding fold (THDP-binding)"/>
    <property type="match status" value="2"/>
</dbReference>
<evidence type="ECO:0000256" key="1">
    <source>
        <dbReference type="ARBA" id="ARBA00001964"/>
    </source>
</evidence>
<dbReference type="InterPro" id="IPR029061">
    <property type="entry name" value="THDP-binding"/>
</dbReference>
<keyword evidence="3" id="KW-0786">Thiamine pyrophosphate</keyword>
<dbReference type="Gene3D" id="3.40.50.1220">
    <property type="entry name" value="TPP-binding domain"/>
    <property type="match status" value="2"/>
</dbReference>
<dbReference type="GO" id="GO:0009097">
    <property type="term" value="P:isoleucine biosynthetic process"/>
    <property type="evidence" value="ECO:0007669"/>
    <property type="project" value="TreeGrafter"/>
</dbReference>
<dbReference type="GO" id="GO:0005948">
    <property type="term" value="C:acetolactate synthase complex"/>
    <property type="evidence" value="ECO:0007669"/>
    <property type="project" value="TreeGrafter"/>
</dbReference>